<gene>
    <name evidence="2" type="ORF">NARC_50189</name>
</gene>
<dbReference type="InterPro" id="IPR001279">
    <property type="entry name" value="Metallo-B-lactamas"/>
</dbReference>
<dbReference type="Gene3D" id="3.60.15.10">
    <property type="entry name" value="Ribonuclease Z/Hydroxyacylglutathione hydrolase-like"/>
    <property type="match status" value="1"/>
</dbReference>
<evidence type="ECO:0000259" key="1">
    <source>
        <dbReference type="SMART" id="SM00849"/>
    </source>
</evidence>
<name>A0A557SWM8_9ARCH</name>
<dbReference type="SUPFAM" id="SSF56281">
    <property type="entry name" value="Metallo-hydrolase/oxidoreductase"/>
    <property type="match status" value="1"/>
</dbReference>
<accession>A0A557SWM8</accession>
<dbReference type="PANTHER" id="PTHR42951:SF4">
    <property type="entry name" value="ACYL-COENZYME A THIOESTERASE MBLAC2"/>
    <property type="match status" value="1"/>
</dbReference>
<dbReference type="Proteomes" id="UP000315289">
    <property type="component" value="Unassembled WGS sequence"/>
</dbReference>
<dbReference type="OrthoDB" id="197151at2157"/>
<organism evidence="2 3">
    <name type="scientific">Candidatus Nitrosocosmicus arcticus</name>
    <dbReference type="NCBI Taxonomy" id="2035267"/>
    <lineage>
        <taxon>Archaea</taxon>
        <taxon>Nitrososphaerota</taxon>
        <taxon>Nitrososphaeria</taxon>
        <taxon>Nitrososphaerales</taxon>
        <taxon>Nitrososphaeraceae</taxon>
        <taxon>Candidatus Nitrosocosmicus</taxon>
    </lineage>
</organism>
<dbReference type="GO" id="GO:0016787">
    <property type="term" value="F:hydrolase activity"/>
    <property type="evidence" value="ECO:0007669"/>
    <property type="project" value="UniProtKB-KW"/>
</dbReference>
<reference evidence="2 3" key="1">
    <citation type="journal article" date="2019" name="Front. Microbiol.">
        <title>Ammonia Oxidation by the Arctic Terrestrial Thaumarchaeote Candidatus Nitrosocosmicus arcticus Is Stimulated by Increasing Temperatures.</title>
        <authorList>
            <person name="Alves R.J.E."/>
            <person name="Kerou M."/>
            <person name="Zappe A."/>
            <person name="Bittner R."/>
            <person name="Abby S.S."/>
            <person name="Schmidt H.A."/>
            <person name="Pfeifer K."/>
            <person name="Schleper C."/>
        </authorList>
    </citation>
    <scope>NUCLEOTIDE SEQUENCE [LARGE SCALE GENOMIC DNA]</scope>
    <source>
        <strain evidence="2 3">Kfb</strain>
    </source>
</reference>
<evidence type="ECO:0000313" key="2">
    <source>
        <dbReference type="EMBL" id="TVP41008.1"/>
    </source>
</evidence>
<dbReference type="CDD" id="cd16276">
    <property type="entry name" value="metallo-hydrolase-like_MBL-fold"/>
    <property type="match status" value="1"/>
</dbReference>
<dbReference type="EMBL" id="VOAH01000005">
    <property type="protein sequence ID" value="TVP41008.1"/>
    <property type="molecule type" value="Genomic_DNA"/>
</dbReference>
<protein>
    <submittedName>
        <fullName evidence="2">Zn-dependent hydrolase</fullName>
    </submittedName>
</protein>
<dbReference type="Pfam" id="PF00753">
    <property type="entry name" value="Lactamase_B"/>
    <property type="match status" value="1"/>
</dbReference>
<keyword evidence="2" id="KW-0378">Hydrolase</keyword>
<feature type="domain" description="Metallo-beta-lactamase" evidence="1">
    <location>
        <begin position="49"/>
        <end position="216"/>
    </location>
</feature>
<dbReference type="InterPro" id="IPR036866">
    <property type="entry name" value="RibonucZ/Hydroxyglut_hydro"/>
</dbReference>
<proteinExistence type="predicted"/>
<dbReference type="PANTHER" id="PTHR42951">
    <property type="entry name" value="METALLO-BETA-LACTAMASE DOMAIN-CONTAINING"/>
    <property type="match status" value="1"/>
</dbReference>
<sequence length="306" mass="33681">MNIHIARYSLVATASILFYTLFSNLAYSQVADYELQEIKPGVYVVSAGGTNSMFLVTQEGVVVVDAPPAIGDKIFAAVSNVTDNPITHLIYSHAHKDHIGAANIFKNVTIIAHNETAKILNERNDTNRPVPDMNFSKEMNLSIGGQVLQLLYPGPYHQQGNIFVFLPEHKVLMAVDNVVPGGLLWKHLGVTPDVPALIKSIDEVLNLDFDVFVGGHGQPGTKQDILVQQEYVNDLRENAMAALNEVNRTEVIQGINGSNAITEAYFNALTKSCADKIDVEWQGKLEGVGVWTDEHCERMIISERVD</sequence>
<dbReference type="AlphaFoldDB" id="A0A557SWM8"/>
<keyword evidence="3" id="KW-1185">Reference proteome</keyword>
<dbReference type="InterPro" id="IPR050855">
    <property type="entry name" value="NDM-1-like"/>
</dbReference>
<dbReference type="SMART" id="SM00849">
    <property type="entry name" value="Lactamase_B"/>
    <property type="match status" value="1"/>
</dbReference>
<comment type="caution">
    <text evidence="2">The sequence shown here is derived from an EMBL/GenBank/DDBJ whole genome shotgun (WGS) entry which is preliminary data.</text>
</comment>
<evidence type="ECO:0000313" key="3">
    <source>
        <dbReference type="Proteomes" id="UP000315289"/>
    </source>
</evidence>
<dbReference type="RefSeq" id="WP_144729873.1">
    <property type="nucleotide sequence ID" value="NZ_ML675581.1"/>
</dbReference>